<sequence>MHAKDDEFQRVFTIPHTLNNPRICQRIPGKTVTCLVLDKQTRTRKIRHLNRFQESAL</sequence>
<organism evidence="1 2">
    <name type="scientific">Herminiimonas fonticola</name>
    <dbReference type="NCBI Taxonomy" id="303380"/>
    <lineage>
        <taxon>Bacteria</taxon>
        <taxon>Pseudomonadati</taxon>
        <taxon>Pseudomonadota</taxon>
        <taxon>Betaproteobacteria</taxon>
        <taxon>Burkholderiales</taxon>
        <taxon>Oxalobacteraceae</taxon>
        <taxon>Herminiimonas</taxon>
    </lineage>
</organism>
<dbReference type="Proteomes" id="UP000294737">
    <property type="component" value="Unassembled WGS sequence"/>
</dbReference>
<dbReference type="AlphaFoldDB" id="A0A4R6GJZ5"/>
<name>A0A4R6GJZ5_9BURK</name>
<keyword evidence="2" id="KW-1185">Reference proteome</keyword>
<comment type="caution">
    <text evidence="1">The sequence shown here is derived from an EMBL/GenBank/DDBJ whole genome shotgun (WGS) entry which is preliminary data.</text>
</comment>
<accession>A0A4R6GJZ5</accession>
<reference evidence="1 2" key="1">
    <citation type="submission" date="2019-03" db="EMBL/GenBank/DDBJ databases">
        <title>Genomic Encyclopedia of Type Strains, Phase IV (KMG-IV): sequencing the most valuable type-strain genomes for metagenomic binning, comparative biology and taxonomic classification.</title>
        <authorList>
            <person name="Goeker M."/>
        </authorList>
    </citation>
    <scope>NUCLEOTIDE SEQUENCE [LARGE SCALE GENOMIC DNA]</scope>
    <source>
        <strain evidence="1 2">DSM 18555</strain>
    </source>
</reference>
<dbReference type="EMBL" id="SNWF01000004">
    <property type="protein sequence ID" value="TDN94624.1"/>
    <property type="molecule type" value="Genomic_DNA"/>
</dbReference>
<gene>
    <name evidence="1" type="ORF">EV677_1176</name>
</gene>
<evidence type="ECO:0000313" key="1">
    <source>
        <dbReference type="EMBL" id="TDN94624.1"/>
    </source>
</evidence>
<evidence type="ECO:0000313" key="2">
    <source>
        <dbReference type="Proteomes" id="UP000294737"/>
    </source>
</evidence>
<protein>
    <submittedName>
        <fullName evidence="1">Uncharacterized protein</fullName>
    </submittedName>
</protein>
<proteinExistence type="predicted"/>